<evidence type="ECO:0000313" key="3">
    <source>
        <dbReference type="EMBL" id="CUV66350.1"/>
    </source>
</evidence>
<dbReference type="AlphaFoldDB" id="A0A0S4XQH6"/>
<dbReference type="NCBIfam" id="TIGR00847">
    <property type="entry name" value="ccoS"/>
    <property type="match status" value="1"/>
</dbReference>
<evidence type="ECO:0008006" key="4">
    <source>
        <dbReference type="Google" id="ProtNLM"/>
    </source>
</evidence>
<keyword evidence="2" id="KW-0812">Transmembrane</keyword>
<proteinExistence type="predicted"/>
<dbReference type="EMBL" id="FAXN01000083">
    <property type="protein sequence ID" value="CUV66350.1"/>
    <property type="molecule type" value="Genomic_DNA"/>
</dbReference>
<feature type="region of interest" description="Disordered" evidence="1">
    <location>
        <begin position="55"/>
        <end position="78"/>
    </location>
</feature>
<keyword evidence="2" id="KW-1133">Transmembrane helix</keyword>
<gene>
    <name evidence="3" type="ORF">BN3087_790007</name>
</gene>
<organism evidence="3">
    <name type="scientific">Sulfurovum sp. enrichment culture clone C5</name>
    <dbReference type="NCBI Taxonomy" id="497650"/>
    <lineage>
        <taxon>Bacteria</taxon>
        <taxon>Pseudomonadati</taxon>
        <taxon>Campylobacterota</taxon>
        <taxon>Epsilonproteobacteria</taxon>
        <taxon>Campylobacterales</taxon>
        <taxon>Sulfurovaceae</taxon>
        <taxon>Sulfurovum</taxon>
        <taxon>environmental samples</taxon>
    </lineage>
</organism>
<dbReference type="InterPro" id="IPR004714">
    <property type="entry name" value="Cyt_oxidase_maturation_cbb3"/>
</dbReference>
<feature type="transmembrane region" description="Helical" evidence="2">
    <location>
        <begin position="6"/>
        <end position="28"/>
    </location>
</feature>
<accession>A0A0S4XQH6</accession>
<name>A0A0S4XQH6_9BACT</name>
<sequence length="78" mass="8875">MSNSIMILMLTVSTFLGALGLAALIWGIRTGQFDDQSKFIDGSRYDNEEDLRDAAMMDEKKKEQKAKMKKEKGYRPPD</sequence>
<keyword evidence="2" id="KW-0472">Membrane</keyword>
<protein>
    <recommendedName>
        <fullName evidence="4">Cbb3-type cytochrome oxidase assembly protein CcoS</fullName>
    </recommendedName>
</protein>
<evidence type="ECO:0000256" key="1">
    <source>
        <dbReference type="SAM" id="MobiDB-lite"/>
    </source>
</evidence>
<evidence type="ECO:0000256" key="2">
    <source>
        <dbReference type="SAM" id="Phobius"/>
    </source>
</evidence>
<dbReference type="Pfam" id="PF03597">
    <property type="entry name" value="FixS"/>
    <property type="match status" value="1"/>
</dbReference>
<reference evidence="3" key="1">
    <citation type="submission" date="2015-11" db="EMBL/GenBank/DDBJ databases">
        <authorList>
            <person name="Zhang Y."/>
            <person name="Guo Z."/>
        </authorList>
    </citation>
    <scope>NUCLEOTIDE SEQUENCE</scope>
    <source>
        <strain evidence="3">BN30871</strain>
    </source>
</reference>